<dbReference type="AlphaFoldDB" id="A0A3E1QAG7"/>
<comment type="caution">
    <text evidence="2">The sequence shown here is derived from an EMBL/GenBank/DDBJ whole genome shotgun (WGS) entry which is preliminary data.</text>
</comment>
<keyword evidence="3" id="KW-1185">Reference proteome</keyword>
<gene>
    <name evidence="2" type="ORF">DZ858_03370</name>
</gene>
<evidence type="ECO:0000313" key="2">
    <source>
        <dbReference type="EMBL" id="RFN59130.1"/>
    </source>
</evidence>
<dbReference type="OrthoDB" id="9896214at2"/>
<organism evidence="2 3">
    <name type="scientific">Marixanthomonas ophiurae</name>
    <dbReference type="NCBI Taxonomy" id="387659"/>
    <lineage>
        <taxon>Bacteria</taxon>
        <taxon>Pseudomonadati</taxon>
        <taxon>Bacteroidota</taxon>
        <taxon>Flavobacteriia</taxon>
        <taxon>Flavobacteriales</taxon>
        <taxon>Flavobacteriaceae</taxon>
        <taxon>Marixanthomonas</taxon>
    </lineage>
</organism>
<accession>A0A3E1QAG7</accession>
<feature type="chain" id="PRO_5017713899" evidence="1">
    <location>
        <begin position="27"/>
        <end position="117"/>
    </location>
</feature>
<dbReference type="RefSeq" id="WP_117158129.1">
    <property type="nucleotide sequence ID" value="NZ_QVID01000001.1"/>
</dbReference>
<dbReference type="Proteomes" id="UP000261082">
    <property type="component" value="Unassembled WGS sequence"/>
</dbReference>
<sequence>MKPFKAHISYFFLLVSLLLISGNAFAVSNASHTSLVSNETRFSADSFSKQLYFHEVSVVEVSYQQTDEPVNPFFIFYQPLEHTEATNYNTSNTLNYFPQRNHKKRIQEQLYPFHFFW</sequence>
<name>A0A3E1QAG7_9FLAO</name>
<feature type="signal peptide" evidence="1">
    <location>
        <begin position="1"/>
        <end position="26"/>
    </location>
</feature>
<evidence type="ECO:0000313" key="3">
    <source>
        <dbReference type="Proteomes" id="UP000261082"/>
    </source>
</evidence>
<evidence type="ECO:0000256" key="1">
    <source>
        <dbReference type="SAM" id="SignalP"/>
    </source>
</evidence>
<dbReference type="EMBL" id="QVID01000001">
    <property type="protein sequence ID" value="RFN59130.1"/>
    <property type="molecule type" value="Genomic_DNA"/>
</dbReference>
<proteinExistence type="predicted"/>
<reference evidence="2 3" key="1">
    <citation type="journal article" date="2007" name="Int. J. Syst. Evol. Microbiol.">
        <title>Marixanthomonas ophiurae gen. nov., sp. nov., a marine bacterium of the family Flavobacteriaceae isolated from a deep-sea brittle star.</title>
        <authorList>
            <person name="Romanenko L.A."/>
            <person name="Uchino M."/>
            <person name="Frolova G.M."/>
            <person name="Mikhailov V.V."/>
        </authorList>
    </citation>
    <scope>NUCLEOTIDE SEQUENCE [LARGE SCALE GENOMIC DNA]</scope>
    <source>
        <strain evidence="2 3">KMM 3046</strain>
    </source>
</reference>
<keyword evidence="1" id="KW-0732">Signal</keyword>
<protein>
    <submittedName>
        <fullName evidence="2">Uncharacterized protein</fullName>
    </submittedName>
</protein>